<accession>A0A6V8L9U2</accession>
<proteinExistence type="predicted"/>
<name>A0A6V8L9U2_9ACTN</name>
<evidence type="ECO:0000313" key="3">
    <source>
        <dbReference type="Proteomes" id="UP000482960"/>
    </source>
</evidence>
<protein>
    <submittedName>
        <fullName evidence="2">Uncharacterized protein</fullName>
    </submittedName>
</protein>
<dbReference type="EMBL" id="BLPG01000001">
    <property type="protein sequence ID" value="GFJ90846.1"/>
    <property type="molecule type" value="Genomic_DNA"/>
</dbReference>
<feature type="region of interest" description="Disordered" evidence="1">
    <location>
        <begin position="24"/>
        <end position="46"/>
    </location>
</feature>
<evidence type="ECO:0000313" key="2">
    <source>
        <dbReference type="EMBL" id="GFJ90846.1"/>
    </source>
</evidence>
<gene>
    <name evidence="2" type="ORF">Prum_044880</name>
</gene>
<comment type="caution">
    <text evidence="2">The sequence shown here is derived from an EMBL/GenBank/DDBJ whole genome shotgun (WGS) entry which is preliminary data.</text>
</comment>
<keyword evidence="3" id="KW-1185">Reference proteome</keyword>
<dbReference type="RefSeq" id="WP_173078111.1">
    <property type="nucleotide sequence ID" value="NZ_BAABJB010000003.1"/>
</dbReference>
<reference evidence="2 3" key="2">
    <citation type="submission" date="2020-03" db="EMBL/GenBank/DDBJ databases">
        <authorList>
            <person name="Ichikawa N."/>
            <person name="Kimura A."/>
            <person name="Kitahashi Y."/>
            <person name="Uohara A."/>
        </authorList>
    </citation>
    <scope>NUCLEOTIDE SEQUENCE [LARGE SCALE GENOMIC DNA]</scope>
    <source>
        <strain evidence="2 3">NBRC 108638</strain>
    </source>
</reference>
<dbReference type="AlphaFoldDB" id="A0A6V8L9U2"/>
<evidence type="ECO:0000256" key="1">
    <source>
        <dbReference type="SAM" id="MobiDB-lite"/>
    </source>
</evidence>
<organism evidence="2 3">
    <name type="scientific">Phytohabitans rumicis</name>
    <dbReference type="NCBI Taxonomy" id="1076125"/>
    <lineage>
        <taxon>Bacteria</taxon>
        <taxon>Bacillati</taxon>
        <taxon>Actinomycetota</taxon>
        <taxon>Actinomycetes</taxon>
        <taxon>Micromonosporales</taxon>
        <taxon>Micromonosporaceae</taxon>
    </lineage>
</organism>
<feature type="compositionally biased region" description="Basic and acidic residues" evidence="1">
    <location>
        <begin position="24"/>
        <end position="38"/>
    </location>
</feature>
<sequence length="46" mass="5283">MELVVLLLFFVLLALASIFGWTSDSRDSADWKASDEGRRRTRPRLS</sequence>
<dbReference type="Proteomes" id="UP000482960">
    <property type="component" value="Unassembled WGS sequence"/>
</dbReference>
<reference evidence="2 3" key="1">
    <citation type="submission" date="2020-03" db="EMBL/GenBank/DDBJ databases">
        <title>Whole genome shotgun sequence of Phytohabitans rumicis NBRC 108638.</title>
        <authorList>
            <person name="Komaki H."/>
            <person name="Tamura T."/>
        </authorList>
    </citation>
    <scope>NUCLEOTIDE SEQUENCE [LARGE SCALE GENOMIC DNA]</scope>
    <source>
        <strain evidence="2 3">NBRC 108638</strain>
    </source>
</reference>